<dbReference type="SMART" id="SM00822">
    <property type="entry name" value="PKS_KR"/>
    <property type="match status" value="1"/>
</dbReference>
<accession>A0A0W8I8T8</accession>
<dbReference type="InterPro" id="IPR036291">
    <property type="entry name" value="NAD(P)-bd_dom_sf"/>
</dbReference>
<dbReference type="InterPro" id="IPR020904">
    <property type="entry name" value="Sc_DH/Rdtase_CS"/>
</dbReference>
<dbReference type="PANTHER" id="PTHR44196">
    <property type="entry name" value="DEHYDROGENASE/REDUCTASE SDR FAMILY MEMBER 7B"/>
    <property type="match status" value="1"/>
</dbReference>
<evidence type="ECO:0000256" key="2">
    <source>
        <dbReference type="ARBA" id="ARBA00023002"/>
    </source>
</evidence>
<dbReference type="AlphaFoldDB" id="A0A0W8I8T8"/>
<feature type="domain" description="Ketoreductase" evidence="4">
    <location>
        <begin position="4"/>
        <end position="184"/>
    </location>
</feature>
<dbReference type="GO" id="GO:0016491">
    <property type="term" value="F:oxidoreductase activity"/>
    <property type="evidence" value="ECO:0007669"/>
    <property type="project" value="UniProtKB-KW"/>
</dbReference>
<organism evidence="5 6">
    <name type="scientific">Serinicoccus chungangensis</name>
    <dbReference type="NCBI Taxonomy" id="767452"/>
    <lineage>
        <taxon>Bacteria</taxon>
        <taxon>Bacillati</taxon>
        <taxon>Actinomycetota</taxon>
        <taxon>Actinomycetes</taxon>
        <taxon>Micrococcales</taxon>
        <taxon>Ornithinimicrobiaceae</taxon>
        <taxon>Serinicoccus</taxon>
    </lineage>
</organism>
<dbReference type="PANTHER" id="PTHR44196:SF1">
    <property type="entry name" value="DEHYDROGENASE_REDUCTASE SDR FAMILY MEMBER 7B"/>
    <property type="match status" value="1"/>
</dbReference>
<evidence type="ECO:0000313" key="6">
    <source>
        <dbReference type="Proteomes" id="UP000054837"/>
    </source>
</evidence>
<comment type="caution">
    <text evidence="5">The sequence shown here is derived from an EMBL/GenBank/DDBJ whole genome shotgun (WGS) entry which is preliminary data.</text>
</comment>
<proteinExistence type="inferred from homology"/>
<dbReference type="EMBL" id="LQBL01000022">
    <property type="protein sequence ID" value="KUG55815.1"/>
    <property type="molecule type" value="Genomic_DNA"/>
</dbReference>
<dbReference type="PRINTS" id="PR00081">
    <property type="entry name" value="GDHRDH"/>
</dbReference>
<dbReference type="PROSITE" id="PS00061">
    <property type="entry name" value="ADH_SHORT"/>
    <property type="match status" value="1"/>
</dbReference>
<dbReference type="SUPFAM" id="SSF51735">
    <property type="entry name" value="NAD(P)-binding Rossmann-fold domains"/>
    <property type="match status" value="1"/>
</dbReference>
<reference evidence="5 6" key="1">
    <citation type="submission" date="2015-12" db="EMBL/GenBank/DDBJ databases">
        <title>Serinicoccus chungangenesis strain CD08_5 genome sequencing and assembly.</title>
        <authorList>
            <person name="Chander A.M."/>
            <person name="Kaur G."/>
            <person name="Nair G.R."/>
            <person name="Dhawan D.K."/>
            <person name="Kochhar R.K."/>
            <person name="Mayilraj S."/>
            <person name="Bhadada S.K."/>
        </authorList>
    </citation>
    <scope>NUCLEOTIDE SEQUENCE [LARGE SCALE GENOMIC DNA]</scope>
    <source>
        <strain evidence="5 6">CD08_5</strain>
    </source>
</reference>
<dbReference type="STRING" id="767452.AVL62_05895"/>
<dbReference type="InterPro" id="IPR057326">
    <property type="entry name" value="KR_dom"/>
</dbReference>
<feature type="region of interest" description="Disordered" evidence="3">
    <location>
        <begin position="265"/>
        <end position="286"/>
    </location>
</feature>
<dbReference type="InterPro" id="IPR002347">
    <property type="entry name" value="SDR_fam"/>
</dbReference>
<evidence type="ECO:0000256" key="1">
    <source>
        <dbReference type="ARBA" id="ARBA00006484"/>
    </source>
</evidence>
<name>A0A0W8I8T8_9MICO</name>
<evidence type="ECO:0000259" key="4">
    <source>
        <dbReference type="SMART" id="SM00822"/>
    </source>
</evidence>
<keyword evidence="2" id="KW-0560">Oxidoreductase</keyword>
<gene>
    <name evidence="5" type="ORF">AVL62_05895</name>
</gene>
<comment type="similarity">
    <text evidence="1">Belongs to the short-chain dehydrogenases/reductases (SDR) family.</text>
</comment>
<dbReference type="Gene3D" id="3.40.50.720">
    <property type="entry name" value="NAD(P)-binding Rossmann-like Domain"/>
    <property type="match status" value="1"/>
</dbReference>
<dbReference type="Pfam" id="PF00106">
    <property type="entry name" value="adh_short"/>
    <property type="match status" value="1"/>
</dbReference>
<dbReference type="Proteomes" id="UP000054837">
    <property type="component" value="Unassembled WGS sequence"/>
</dbReference>
<evidence type="ECO:0000313" key="5">
    <source>
        <dbReference type="EMBL" id="KUG55815.1"/>
    </source>
</evidence>
<dbReference type="RefSeq" id="WP_058890924.1">
    <property type="nucleotide sequence ID" value="NZ_LQBL01000022.1"/>
</dbReference>
<dbReference type="GO" id="GO:0016020">
    <property type="term" value="C:membrane"/>
    <property type="evidence" value="ECO:0007669"/>
    <property type="project" value="TreeGrafter"/>
</dbReference>
<sequence length="286" mass="30180">MRALITGASSGVGRGVAHQLAAAGWDLHLASRSPGPLEDAAAECRVRGAGEVTVHVCDVSDRSAVARLLAGMPPPDAVVHAAAVLAYGRFEDVPADVYDAAVRTTLNGTAHVAQEALRAFARAGDVGHLVLVGSLLGEVPVPTMSSYCTAKWGVHGLARCLQVETRSLPQVHVSLVGLGAVRTPVYVQAGTYQGRRGRPAPPSVSTEHAARRVVRVLARPRRLRRVGVLTAPTAWGHRWAPWAYDAMITPLFGAFGLEPDVDHGRDGPGNVLAPTPEGEAVDHHYR</sequence>
<protein>
    <recommendedName>
        <fullName evidence="4">Ketoreductase domain-containing protein</fullName>
    </recommendedName>
</protein>
<evidence type="ECO:0000256" key="3">
    <source>
        <dbReference type="SAM" id="MobiDB-lite"/>
    </source>
</evidence>
<dbReference type="OrthoDB" id="151996at2"/>
<keyword evidence="6" id="KW-1185">Reference proteome</keyword>